<dbReference type="EMBL" id="QPMM01000014">
    <property type="protein sequence ID" value="RFS19226.1"/>
    <property type="molecule type" value="Genomic_DNA"/>
</dbReference>
<feature type="signal peptide" evidence="1">
    <location>
        <begin position="1"/>
        <end position="17"/>
    </location>
</feature>
<dbReference type="PROSITE" id="PS51257">
    <property type="entry name" value="PROKAR_LIPOPROTEIN"/>
    <property type="match status" value="1"/>
</dbReference>
<evidence type="ECO:0008006" key="4">
    <source>
        <dbReference type="Google" id="ProtNLM"/>
    </source>
</evidence>
<organism evidence="2 3">
    <name type="scientific">Chitinophaga silvatica</name>
    <dbReference type="NCBI Taxonomy" id="2282649"/>
    <lineage>
        <taxon>Bacteria</taxon>
        <taxon>Pseudomonadati</taxon>
        <taxon>Bacteroidota</taxon>
        <taxon>Chitinophagia</taxon>
        <taxon>Chitinophagales</taxon>
        <taxon>Chitinophagaceae</taxon>
        <taxon>Chitinophaga</taxon>
    </lineage>
</organism>
<dbReference type="Pfam" id="PF16407">
    <property type="entry name" value="PKD_2"/>
    <property type="match status" value="1"/>
</dbReference>
<dbReference type="InterPro" id="IPR032183">
    <property type="entry name" value="PKD-like"/>
</dbReference>
<keyword evidence="1" id="KW-0732">Signal</keyword>
<dbReference type="AlphaFoldDB" id="A0A3E1Y3L7"/>
<feature type="chain" id="PRO_5017600642" description="PKD-like family protein" evidence="1">
    <location>
        <begin position="18"/>
        <end position="490"/>
    </location>
</feature>
<evidence type="ECO:0000313" key="2">
    <source>
        <dbReference type="EMBL" id="RFS19226.1"/>
    </source>
</evidence>
<gene>
    <name evidence="2" type="ORF">DVR12_23600</name>
</gene>
<proteinExistence type="predicted"/>
<keyword evidence="3" id="KW-1185">Reference proteome</keyword>
<dbReference type="OrthoDB" id="1061929at2"/>
<protein>
    <recommendedName>
        <fullName evidence="4">PKD-like family protein</fullName>
    </recommendedName>
</protein>
<sequence length="490" mass="54627">MKRIYIFLAVMTSFAAASCTKDKSTGFTSTLPAFGVSGIKDTINVFTHQDTLRISPQVLDSSLYDFYWTNISGNFVSVNGNKNVTDTLARTRELNYVVMLDPGPYYLVFNIRDKKSGVIKLVPIYLNVSTLNNDGWYLVKDNNGKTEMDFIHKAGRIDNWIATYNNGKSLEGNAVDAVFAPNMRPTLTSANLYGGLVVISDKDAGIYRVSNGQATYSFDSMFFSKPANRKPQRVFQPQNMSNLMLINDNKAYCMTKGTLFTDLPQTYKPSPQVAVGSMEVGWDLTTKSIMYFNATNYANMGSNGPDLKNMTSDLIWSIGYPGTRSVAMLLFKMPDGNGMLYKMNTLYQFLNGSEKALIMVRDTLDATHGLLHANVIGGNYDSDYLYYAIGNNIYMTDVTTVTERLQITLPEGETVTAIQHVKYPVPTSGVSSYTTDYLAVASYKANRYKVWLYKLTSTGTIQPLAQPTFEGDGRVKRVIYMQQGQGSRVF</sequence>
<reference evidence="2 3" key="1">
    <citation type="submission" date="2018-07" db="EMBL/GenBank/DDBJ databases">
        <title>Chitinophaga K2CV101002-2 sp. nov., isolated from a monsoon evergreen broad-leaved forest soil.</title>
        <authorList>
            <person name="Lv Y."/>
        </authorList>
    </citation>
    <scope>NUCLEOTIDE SEQUENCE [LARGE SCALE GENOMIC DNA]</scope>
    <source>
        <strain evidence="2 3">GDMCC 1.1288</strain>
    </source>
</reference>
<evidence type="ECO:0000313" key="3">
    <source>
        <dbReference type="Proteomes" id="UP000260644"/>
    </source>
</evidence>
<evidence type="ECO:0000256" key="1">
    <source>
        <dbReference type="SAM" id="SignalP"/>
    </source>
</evidence>
<dbReference type="RefSeq" id="WP_116978278.1">
    <property type="nucleotide sequence ID" value="NZ_QPMM01000014.1"/>
</dbReference>
<dbReference type="Proteomes" id="UP000260644">
    <property type="component" value="Unassembled WGS sequence"/>
</dbReference>
<accession>A0A3E1Y3L7</accession>
<comment type="caution">
    <text evidence="2">The sequence shown here is derived from an EMBL/GenBank/DDBJ whole genome shotgun (WGS) entry which is preliminary data.</text>
</comment>
<name>A0A3E1Y3L7_9BACT</name>